<dbReference type="SUPFAM" id="SSF52317">
    <property type="entry name" value="Class I glutamine amidotransferase-like"/>
    <property type="match status" value="1"/>
</dbReference>
<dbReference type="InterPro" id="IPR029062">
    <property type="entry name" value="Class_I_gatase-like"/>
</dbReference>
<keyword evidence="1" id="KW-0732">Signal</keyword>
<comment type="caution">
    <text evidence="3">The sequence shown here is derived from an EMBL/GenBank/DDBJ whole genome shotgun (WGS) entry which is preliminary data.</text>
</comment>
<accession>A0A8J3D024</accession>
<sequence>MQMKNRFLVFLFCVSLSFGKILHAQSLEPIALTDAWKAQIEKLAPAKTTFPTKKKHKVLLFSLFTGFNHWVVPHTAAVVEILGEKSGAFEVVSSNDIAMFEKNNLKQFDAVVLNNNCSINPRRDLFYDKLSENKSLSEAETTAKAKELEENLLSFVKKGGGLMALHGGIVMQNKSMEFSEMMGGSFDYHPKQQPLKVQLADPGNPLLQAFDGKGFTHVDEAYMFNVAYSKQDFHPLLYLNTSEIQGLKGENPEAKKYISWIKRYGKGRVFYASPSHNAQSYTEHPALLKYLLDGMQYVVGDVKVDDSPIGTSGQ</sequence>
<proteinExistence type="predicted"/>
<dbReference type="AlphaFoldDB" id="A0A8J3D024"/>
<feature type="chain" id="PRO_5035250657" description="ThuA-like domain-containing protein" evidence="1">
    <location>
        <begin position="25"/>
        <end position="314"/>
    </location>
</feature>
<dbReference type="InterPro" id="IPR029010">
    <property type="entry name" value="ThuA-like"/>
</dbReference>
<name>A0A8J3D024_9BACT</name>
<evidence type="ECO:0000256" key="1">
    <source>
        <dbReference type="SAM" id="SignalP"/>
    </source>
</evidence>
<keyword evidence="4" id="KW-1185">Reference proteome</keyword>
<evidence type="ECO:0000313" key="3">
    <source>
        <dbReference type="EMBL" id="GHB51777.1"/>
    </source>
</evidence>
<dbReference type="Proteomes" id="UP000598271">
    <property type="component" value="Unassembled WGS sequence"/>
</dbReference>
<dbReference type="PANTHER" id="PTHR40469:SF2">
    <property type="entry name" value="GALACTOSE-BINDING DOMAIN-LIKE SUPERFAMILY PROTEIN"/>
    <property type="match status" value="1"/>
</dbReference>
<feature type="signal peptide" evidence="1">
    <location>
        <begin position="1"/>
        <end position="24"/>
    </location>
</feature>
<dbReference type="EMBL" id="BMXF01000001">
    <property type="protein sequence ID" value="GHB51777.1"/>
    <property type="molecule type" value="Genomic_DNA"/>
</dbReference>
<protein>
    <recommendedName>
        <fullName evidence="2">ThuA-like domain-containing protein</fullName>
    </recommendedName>
</protein>
<organism evidence="3 4">
    <name type="scientific">Persicitalea jodogahamensis</name>
    <dbReference type="NCBI Taxonomy" id="402147"/>
    <lineage>
        <taxon>Bacteria</taxon>
        <taxon>Pseudomonadati</taxon>
        <taxon>Bacteroidota</taxon>
        <taxon>Cytophagia</taxon>
        <taxon>Cytophagales</taxon>
        <taxon>Spirosomataceae</taxon>
        <taxon>Persicitalea</taxon>
    </lineage>
</organism>
<feature type="domain" description="ThuA-like" evidence="2">
    <location>
        <begin position="57"/>
        <end position="298"/>
    </location>
</feature>
<evidence type="ECO:0000259" key="2">
    <source>
        <dbReference type="Pfam" id="PF06283"/>
    </source>
</evidence>
<dbReference type="PANTHER" id="PTHR40469">
    <property type="entry name" value="SECRETED GLYCOSYL HYDROLASE"/>
    <property type="match status" value="1"/>
</dbReference>
<evidence type="ECO:0000313" key="4">
    <source>
        <dbReference type="Proteomes" id="UP000598271"/>
    </source>
</evidence>
<gene>
    <name evidence="3" type="ORF">GCM10007390_00420</name>
</gene>
<dbReference type="Pfam" id="PF06283">
    <property type="entry name" value="ThuA"/>
    <property type="match status" value="1"/>
</dbReference>
<dbReference type="Gene3D" id="3.40.50.880">
    <property type="match status" value="1"/>
</dbReference>
<reference evidence="3 4" key="1">
    <citation type="journal article" date="2014" name="Int. J. Syst. Evol. Microbiol.">
        <title>Complete genome sequence of Corynebacterium casei LMG S-19264T (=DSM 44701T), isolated from a smear-ripened cheese.</title>
        <authorList>
            <consortium name="US DOE Joint Genome Institute (JGI-PGF)"/>
            <person name="Walter F."/>
            <person name="Albersmeier A."/>
            <person name="Kalinowski J."/>
            <person name="Ruckert C."/>
        </authorList>
    </citation>
    <scope>NUCLEOTIDE SEQUENCE [LARGE SCALE GENOMIC DNA]</scope>
    <source>
        <strain evidence="3 4">KCTC 12866</strain>
    </source>
</reference>